<sequence length="125" mass="14853">MDTRMPMDRPPEEDCNDLLKERYTKEYIEDYVSKLRHAGSLLQNRIQFWDTGGISSQSQQAMEALVILCQLKRNSKGTLRGEARARKWGSFLPSYSRSPSVWDIHEFRRKDLAFTRHRRIKHNLR</sequence>
<organism evidence="1 2">
    <name type="scientific">Lindgomyces ingoldianus</name>
    <dbReference type="NCBI Taxonomy" id="673940"/>
    <lineage>
        <taxon>Eukaryota</taxon>
        <taxon>Fungi</taxon>
        <taxon>Dikarya</taxon>
        <taxon>Ascomycota</taxon>
        <taxon>Pezizomycotina</taxon>
        <taxon>Dothideomycetes</taxon>
        <taxon>Pleosporomycetidae</taxon>
        <taxon>Pleosporales</taxon>
        <taxon>Lindgomycetaceae</taxon>
        <taxon>Lindgomyces</taxon>
    </lineage>
</organism>
<gene>
    <name evidence="1" type="ORF">BDR25DRAFT_317848</name>
</gene>
<protein>
    <submittedName>
        <fullName evidence="1">Uncharacterized protein</fullName>
    </submittedName>
</protein>
<keyword evidence="2" id="KW-1185">Reference proteome</keyword>
<proteinExistence type="predicted"/>
<dbReference type="EMBL" id="MU003525">
    <property type="protein sequence ID" value="KAF2466480.1"/>
    <property type="molecule type" value="Genomic_DNA"/>
</dbReference>
<dbReference type="Proteomes" id="UP000799755">
    <property type="component" value="Unassembled WGS sequence"/>
</dbReference>
<evidence type="ECO:0000313" key="2">
    <source>
        <dbReference type="Proteomes" id="UP000799755"/>
    </source>
</evidence>
<accession>A0ACB6QIZ3</accession>
<reference evidence="1" key="1">
    <citation type="journal article" date="2020" name="Stud. Mycol.">
        <title>101 Dothideomycetes genomes: a test case for predicting lifestyles and emergence of pathogens.</title>
        <authorList>
            <person name="Haridas S."/>
            <person name="Albert R."/>
            <person name="Binder M."/>
            <person name="Bloem J."/>
            <person name="Labutti K."/>
            <person name="Salamov A."/>
            <person name="Andreopoulos B."/>
            <person name="Baker S."/>
            <person name="Barry K."/>
            <person name="Bills G."/>
            <person name="Bluhm B."/>
            <person name="Cannon C."/>
            <person name="Castanera R."/>
            <person name="Culley D."/>
            <person name="Daum C."/>
            <person name="Ezra D."/>
            <person name="Gonzalez J."/>
            <person name="Henrissat B."/>
            <person name="Kuo A."/>
            <person name="Liang C."/>
            <person name="Lipzen A."/>
            <person name="Lutzoni F."/>
            <person name="Magnuson J."/>
            <person name="Mondo S."/>
            <person name="Nolan M."/>
            <person name="Ohm R."/>
            <person name="Pangilinan J."/>
            <person name="Park H.-J."/>
            <person name="Ramirez L."/>
            <person name="Alfaro M."/>
            <person name="Sun H."/>
            <person name="Tritt A."/>
            <person name="Yoshinaga Y."/>
            <person name="Zwiers L.-H."/>
            <person name="Turgeon B."/>
            <person name="Goodwin S."/>
            <person name="Spatafora J."/>
            <person name="Crous P."/>
            <person name="Grigoriev I."/>
        </authorList>
    </citation>
    <scope>NUCLEOTIDE SEQUENCE</scope>
    <source>
        <strain evidence="1">ATCC 200398</strain>
    </source>
</reference>
<name>A0ACB6QIZ3_9PLEO</name>
<evidence type="ECO:0000313" key="1">
    <source>
        <dbReference type="EMBL" id="KAF2466480.1"/>
    </source>
</evidence>
<comment type="caution">
    <text evidence="1">The sequence shown here is derived from an EMBL/GenBank/DDBJ whole genome shotgun (WGS) entry which is preliminary data.</text>
</comment>